<organism evidence="1 2">
    <name type="scientific">Candida boidinii</name>
    <name type="common">Yeast</name>
    <dbReference type="NCBI Taxonomy" id="5477"/>
    <lineage>
        <taxon>Eukaryota</taxon>
        <taxon>Fungi</taxon>
        <taxon>Dikarya</taxon>
        <taxon>Ascomycota</taxon>
        <taxon>Saccharomycotina</taxon>
        <taxon>Pichiomycetes</taxon>
        <taxon>Pichiales</taxon>
        <taxon>Pichiaceae</taxon>
        <taxon>Ogataea</taxon>
        <taxon>Ogataea/Candida clade</taxon>
    </lineage>
</organism>
<evidence type="ECO:0000313" key="2">
    <source>
        <dbReference type="Proteomes" id="UP001165101"/>
    </source>
</evidence>
<dbReference type="EMBL" id="BSXV01000519">
    <property type="protein sequence ID" value="GME89443.1"/>
    <property type="molecule type" value="Genomic_DNA"/>
</dbReference>
<dbReference type="Proteomes" id="UP001165101">
    <property type="component" value="Unassembled WGS sequence"/>
</dbReference>
<proteinExistence type="predicted"/>
<gene>
    <name evidence="1" type="ORF">Cboi01_000140100</name>
</gene>
<reference evidence="1" key="1">
    <citation type="submission" date="2023-04" db="EMBL/GenBank/DDBJ databases">
        <title>Candida boidinii NBRC 1967.</title>
        <authorList>
            <person name="Ichikawa N."/>
            <person name="Sato H."/>
            <person name="Tonouchi N."/>
        </authorList>
    </citation>
    <scope>NUCLEOTIDE SEQUENCE</scope>
    <source>
        <strain evidence="1">NBRC 1967</strain>
    </source>
</reference>
<name>A0ACB5TIT3_CANBO</name>
<comment type="caution">
    <text evidence="1">The sequence shown here is derived from an EMBL/GenBank/DDBJ whole genome shotgun (WGS) entry which is preliminary data.</text>
</comment>
<protein>
    <submittedName>
        <fullName evidence="1">Unnamed protein product</fullName>
    </submittedName>
</protein>
<evidence type="ECO:0000313" key="1">
    <source>
        <dbReference type="EMBL" id="GME89443.1"/>
    </source>
</evidence>
<sequence>MSINFINFLKFIKDFVINFIKSGLNNFNLLTLPLNFLINFLPILIWLLIFKNANLIPNEIRPDVHVLLAKNLDDFIFNIKNLSSWISFILIILLSFIIYLSFYDLKNFKLINNRIPININEFNNITNNNDTSVRFNNDDNDIEFQGLNIISSNGSNIMNDDQINESLELNDTTNSNNNKYSNSRDLSSSSSSSSSSTSSIGQDTTIPKIYLPVNCIYSSPVLLLSISWIFLNFTHALIQPITTTRDLMSWFSYVLLHFLNPILTAVYLYVFQTQGALKYYSFALGLQNIMGVLTHLTFPNAPPWFIHLYGENATANYDMPGYAAGLTRVDVALGTHLNSNGFHKSPIVFGALPSLHSAMAVLSFFFICYYTRWYIPKILMFSFVIFQWWVTMYLDHHWRLDLFIGLIYSLISFTIFKSFLIKIEKISIKNRLTGNFNNYSTFGMRVFKFNFKISNFFDPYS</sequence>
<keyword evidence="2" id="KW-1185">Reference proteome</keyword>
<accession>A0ACB5TIT3</accession>